<evidence type="ECO:0000313" key="1">
    <source>
        <dbReference type="EMBL" id="PTB50315.1"/>
    </source>
</evidence>
<name>A0A2T3ZZS8_TRIHA</name>
<dbReference type="Proteomes" id="UP000241690">
    <property type="component" value="Unassembled WGS sequence"/>
</dbReference>
<protein>
    <submittedName>
        <fullName evidence="1">Uncharacterized protein</fullName>
    </submittedName>
</protein>
<sequence>MSPSYYDSSTSFPNIDSYPVVDLMETSWACYTTHAPSFNCAPPFSASQCEKTPGTASPHSAELCFTAKHQQSIQAHATEESAKHFPGWPGFPFTTVQCMLVINQVTGFGSSRDRSEDPYAGNKGMCLLLVSMHIPGRLSPNTCILHLRRQ</sequence>
<accession>A0A2T3ZZS8</accession>
<gene>
    <name evidence="1" type="ORF">M431DRAFT_249744</name>
</gene>
<dbReference type="EMBL" id="KZ679688">
    <property type="protein sequence ID" value="PTB50315.1"/>
    <property type="molecule type" value="Genomic_DNA"/>
</dbReference>
<dbReference type="GeneID" id="36622335"/>
<dbReference type="RefSeq" id="XP_024769992.1">
    <property type="nucleotide sequence ID" value="XM_024913772.1"/>
</dbReference>
<keyword evidence="2" id="KW-1185">Reference proteome</keyword>
<proteinExistence type="predicted"/>
<dbReference type="AlphaFoldDB" id="A0A2T3ZZS8"/>
<evidence type="ECO:0000313" key="2">
    <source>
        <dbReference type="Proteomes" id="UP000241690"/>
    </source>
</evidence>
<organism evidence="1 2">
    <name type="scientific">Trichoderma harzianum CBS 226.95</name>
    <dbReference type="NCBI Taxonomy" id="983964"/>
    <lineage>
        <taxon>Eukaryota</taxon>
        <taxon>Fungi</taxon>
        <taxon>Dikarya</taxon>
        <taxon>Ascomycota</taxon>
        <taxon>Pezizomycotina</taxon>
        <taxon>Sordariomycetes</taxon>
        <taxon>Hypocreomycetidae</taxon>
        <taxon>Hypocreales</taxon>
        <taxon>Hypocreaceae</taxon>
        <taxon>Trichoderma</taxon>
    </lineage>
</organism>
<reference evidence="1 2" key="1">
    <citation type="submission" date="2016-07" db="EMBL/GenBank/DDBJ databases">
        <title>Multiple horizontal gene transfer events from other fungi enriched the ability of initially mycotrophic Trichoderma (Ascomycota) to feed on dead plant biomass.</title>
        <authorList>
            <consortium name="DOE Joint Genome Institute"/>
            <person name="Aerts A."/>
            <person name="Atanasova L."/>
            <person name="Chenthamara K."/>
            <person name="Zhang J."/>
            <person name="Grujic M."/>
            <person name="Henrissat B."/>
            <person name="Kuo A."/>
            <person name="Salamov A."/>
            <person name="Lipzen A."/>
            <person name="Labutti K."/>
            <person name="Barry K."/>
            <person name="Miao Y."/>
            <person name="Rahimi M.J."/>
            <person name="Shen Q."/>
            <person name="Grigoriev I.V."/>
            <person name="Kubicek C.P."/>
            <person name="Druzhinina I.S."/>
        </authorList>
    </citation>
    <scope>NUCLEOTIDE SEQUENCE [LARGE SCALE GENOMIC DNA]</scope>
    <source>
        <strain evidence="1 2">CBS 226.95</strain>
    </source>
</reference>